<sequence length="64" mass="7762">MEDMILFSIELTPSERDIYEVELKNRISNLMKLRVVKRNNREIDKRIYVLRKILKKLRDNGGQE</sequence>
<proteinExistence type="predicted"/>
<name>A0A223LCD2_BPPB1</name>
<dbReference type="EMBL" id="MF360957">
    <property type="protein sequence ID" value="AST99896.1"/>
    <property type="molecule type" value="Genomic_DNA"/>
</dbReference>
<dbReference type="Proteomes" id="UP000226236">
    <property type="component" value="Segment"/>
</dbReference>
<dbReference type="GeneID" id="40524307"/>
<organism evidence="1 2">
    <name type="scientific">Bacillus phage PBS1</name>
    <dbReference type="NCBI Taxonomy" id="2884423"/>
    <lineage>
        <taxon>Viruses</taxon>
        <taxon>Duplodnaviria</taxon>
        <taxon>Heunggongvirae</taxon>
        <taxon>Uroviricota</taxon>
        <taxon>Caudoviricetes</taxon>
        <taxon>Takahashivirus</taxon>
        <taxon>Bacillus phage PBS1</taxon>
    </lineage>
</organism>
<dbReference type="RefSeq" id="YP_009664276.1">
    <property type="nucleotide sequence ID" value="NC_043027.1"/>
</dbReference>
<evidence type="ECO:0000313" key="2">
    <source>
        <dbReference type="Proteomes" id="UP000226236"/>
    </source>
</evidence>
<evidence type="ECO:0000313" key="1">
    <source>
        <dbReference type="EMBL" id="AST99896.1"/>
    </source>
</evidence>
<accession>A0A223LCD2</accession>
<gene>
    <name evidence="1" type="primary">74</name>
    <name evidence="1" type="ORF">PBI_PBS1_74</name>
</gene>
<protein>
    <submittedName>
        <fullName evidence="1">Uncharacterized protein</fullName>
    </submittedName>
</protein>
<keyword evidence="2" id="KW-1185">Reference proteome</keyword>
<reference evidence="1 2" key="1">
    <citation type="submission" date="2017-06" db="EMBL/GenBank/DDBJ databases">
        <authorList>
            <person name="Russell D.A."/>
            <person name="Jacobs-Sera D."/>
            <person name="Duda R."/>
            <person name="Hatfull G.F."/>
            <person name="Hendrix R.W."/>
        </authorList>
    </citation>
    <scope>NUCLEOTIDE SEQUENCE [LARGE SCALE GENOMIC DNA]</scope>
</reference>